<evidence type="ECO:0000313" key="1">
    <source>
        <dbReference type="EMBL" id="GBP55167.1"/>
    </source>
</evidence>
<sequence length="151" mass="16616">MACGLLRRPRPPISSGKCVSFGLKFPIVCQPERRLQVRSSQILNLFACARLARTERRYRRCGIGGVRSNNKADPAGAGSGWGGRRDAEALGHLYQDECKYTLTCSIARRGRWGLLAMGVTPEWVTTEFTRSAPSYTAPRATAPLVPPPGRR</sequence>
<dbReference type="EMBL" id="BGZK01000662">
    <property type="protein sequence ID" value="GBP55167.1"/>
    <property type="molecule type" value="Genomic_DNA"/>
</dbReference>
<protein>
    <submittedName>
        <fullName evidence="1">Uncharacterized protein</fullName>
    </submittedName>
</protein>
<gene>
    <name evidence="1" type="ORF">EVAR_90189_1</name>
</gene>
<proteinExistence type="predicted"/>
<dbReference type="AlphaFoldDB" id="A0A4C1WYH6"/>
<evidence type="ECO:0000313" key="2">
    <source>
        <dbReference type="Proteomes" id="UP000299102"/>
    </source>
</evidence>
<name>A0A4C1WYH6_EUMVA</name>
<reference evidence="1 2" key="1">
    <citation type="journal article" date="2019" name="Commun. Biol.">
        <title>The bagworm genome reveals a unique fibroin gene that provides high tensile strength.</title>
        <authorList>
            <person name="Kono N."/>
            <person name="Nakamura H."/>
            <person name="Ohtoshi R."/>
            <person name="Tomita M."/>
            <person name="Numata K."/>
            <person name="Arakawa K."/>
        </authorList>
    </citation>
    <scope>NUCLEOTIDE SEQUENCE [LARGE SCALE GENOMIC DNA]</scope>
</reference>
<keyword evidence="2" id="KW-1185">Reference proteome</keyword>
<dbReference type="Proteomes" id="UP000299102">
    <property type="component" value="Unassembled WGS sequence"/>
</dbReference>
<comment type="caution">
    <text evidence="1">The sequence shown here is derived from an EMBL/GenBank/DDBJ whole genome shotgun (WGS) entry which is preliminary data.</text>
</comment>
<organism evidence="1 2">
    <name type="scientific">Eumeta variegata</name>
    <name type="common">Bagworm moth</name>
    <name type="synonym">Eumeta japonica</name>
    <dbReference type="NCBI Taxonomy" id="151549"/>
    <lineage>
        <taxon>Eukaryota</taxon>
        <taxon>Metazoa</taxon>
        <taxon>Ecdysozoa</taxon>
        <taxon>Arthropoda</taxon>
        <taxon>Hexapoda</taxon>
        <taxon>Insecta</taxon>
        <taxon>Pterygota</taxon>
        <taxon>Neoptera</taxon>
        <taxon>Endopterygota</taxon>
        <taxon>Lepidoptera</taxon>
        <taxon>Glossata</taxon>
        <taxon>Ditrysia</taxon>
        <taxon>Tineoidea</taxon>
        <taxon>Psychidae</taxon>
        <taxon>Oiketicinae</taxon>
        <taxon>Eumeta</taxon>
    </lineage>
</organism>
<accession>A0A4C1WYH6</accession>